<reference evidence="2" key="1">
    <citation type="submission" date="2020-05" db="EMBL/GenBank/DDBJ databases">
        <authorList>
            <person name="Chiriac C."/>
            <person name="Salcher M."/>
            <person name="Ghai R."/>
            <person name="Kavagutti S V."/>
        </authorList>
    </citation>
    <scope>NUCLEOTIDE SEQUENCE</scope>
</reference>
<organism evidence="2">
    <name type="scientific">freshwater metagenome</name>
    <dbReference type="NCBI Taxonomy" id="449393"/>
    <lineage>
        <taxon>unclassified sequences</taxon>
        <taxon>metagenomes</taxon>
        <taxon>ecological metagenomes</taxon>
    </lineage>
</organism>
<evidence type="ECO:0000313" key="2">
    <source>
        <dbReference type="EMBL" id="CAB4964076.1"/>
    </source>
</evidence>
<accession>A0A6J7L744</accession>
<proteinExistence type="predicted"/>
<feature type="region of interest" description="Disordered" evidence="1">
    <location>
        <begin position="89"/>
        <end position="109"/>
    </location>
</feature>
<name>A0A6J7L744_9ZZZZ</name>
<protein>
    <submittedName>
        <fullName evidence="2">Unannotated protein</fullName>
    </submittedName>
</protein>
<dbReference type="EMBL" id="CAFBNE010000094">
    <property type="protein sequence ID" value="CAB4964076.1"/>
    <property type="molecule type" value="Genomic_DNA"/>
</dbReference>
<dbReference type="AlphaFoldDB" id="A0A6J7L744"/>
<sequence>MVMTANIGFRVFPRIGGEDFNGPTSDFEQVAQILEQQFGSPDSDASIQTGSALAEAAASVPGVLRATASWGSGVEILRSSDSLGGLIPVTFDPSAENPQERLLMQSSRR</sequence>
<gene>
    <name evidence="2" type="ORF">UFOPK3772_02460</name>
</gene>
<evidence type="ECO:0000256" key="1">
    <source>
        <dbReference type="SAM" id="MobiDB-lite"/>
    </source>
</evidence>